<organism evidence="13 14">
    <name type="scientific">Lingula anatina</name>
    <name type="common">Brachiopod</name>
    <name type="synonym">Lingula unguis</name>
    <dbReference type="NCBI Taxonomy" id="7574"/>
    <lineage>
        <taxon>Eukaryota</taxon>
        <taxon>Metazoa</taxon>
        <taxon>Spiralia</taxon>
        <taxon>Lophotrochozoa</taxon>
        <taxon>Brachiopoda</taxon>
        <taxon>Linguliformea</taxon>
        <taxon>Lingulata</taxon>
        <taxon>Lingulida</taxon>
        <taxon>Linguloidea</taxon>
        <taxon>Lingulidae</taxon>
        <taxon>Lingula</taxon>
    </lineage>
</organism>
<dbReference type="InterPro" id="IPR039373">
    <property type="entry name" value="Peptidase_M28B"/>
</dbReference>
<dbReference type="OrthoDB" id="5841748at2759"/>
<dbReference type="InterPro" id="IPR046450">
    <property type="entry name" value="PA_dom_sf"/>
</dbReference>
<dbReference type="SUPFAM" id="SSF53187">
    <property type="entry name" value="Zn-dependent exopeptidases"/>
    <property type="match status" value="1"/>
</dbReference>
<feature type="domain" description="Transferrin receptor-like dimerisation" evidence="11">
    <location>
        <begin position="644"/>
        <end position="766"/>
    </location>
</feature>
<keyword evidence="9" id="KW-1133">Transmembrane helix</keyword>
<dbReference type="Pfam" id="PF04253">
    <property type="entry name" value="TFR_dimer"/>
    <property type="match status" value="1"/>
</dbReference>
<sequence>MEDKLIYTGESTMQSVFGRKVPVLIASICFIVGIVTGVLIGYFSAKNADSAAASEESTAYKVFLKLAEGGDLSVQQKLLEGIKAENIRENLREMTRYPHVAGTAEDFTTAEDLRKKWLEQGLDDAVLVPYDVLLSYPGNKTSNNTANKAQILDSNGNVIWQTPLEEAALDKASSTKDPRAPPPFNAYSKNGTVENSRLVYVNYGRIEDFFFITRNKSIDLNGAIVIARYGKIFRGDKVRHATMFNASAIILYSDPKDYAVDPNGAVFPNSWWLPGTGVQRGSTFIGNGDPLTPGYPAVDYSYREPIEELEKKMEMPQIPAHPIGYDYAKELLNTMSGEEVPASWRGAISNVTYKFGGYLMDNKTLRVVNHNTREIRTTYNAIGIIRGAVEPDRYVIVGNHRDAWAYGAVDPTSGTAVLLELTRALGSLVKEGWRPRRTIMFGSWGAEEYAVIGSTEWVEQYIKALGERAVAYINVDIAVEYHYKLSVGASPLLYEAVYAATKVVPDPESTMFSNVYDSWQKRTNPSQKPKIRDLGSGSDFAPFFLRAGIPSIDLCYFYDDEEWNISSYPLYHSVYETFLLVTNYTDPTFKWHQSLCRICGEIARYLADTAILPMDVRGYATKLETMLKNFKDTNNETWLNSNGVSLGNLTKAVNEFRRVADAFHEEVQNINKKDPFAVRRVNDQMMLLERGFTDPAGLPGRPLMKHVIFAPSSKNTYASSGFPGLTDALFDIESKAPDERMKQWQLVKRQMAVAIFTINSAASTLRNVTGLHGSMSN</sequence>
<dbReference type="PANTHER" id="PTHR10404">
    <property type="entry name" value="N-ACETYLATED-ALPHA-LINKED ACIDIC DIPEPTIDASE"/>
    <property type="match status" value="1"/>
</dbReference>
<dbReference type="GeneID" id="106156715"/>
<dbReference type="AlphaFoldDB" id="A0A1S3HR89"/>
<dbReference type="Gene3D" id="3.40.630.10">
    <property type="entry name" value="Zn peptidases"/>
    <property type="match status" value="1"/>
</dbReference>
<dbReference type="CDD" id="cd02121">
    <property type="entry name" value="PA_GCPII_like"/>
    <property type="match status" value="1"/>
</dbReference>
<dbReference type="InterPro" id="IPR007484">
    <property type="entry name" value="Peptidase_M28"/>
</dbReference>
<evidence type="ECO:0000256" key="3">
    <source>
        <dbReference type="ARBA" id="ARBA00022670"/>
    </source>
</evidence>
<dbReference type="FunFam" id="1.20.930.40:FF:000001">
    <property type="entry name" value="N-acetylated-alpha-linked acidic dipeptidase 2"/>
    <property type="match status" value="1"/>
</dbReference>
<protein>
    <submittedName>
        <fullName evidence="14">N-acetylated-alpha-linked acidic dipeptidase</fullName>
    </submittedName>
</protein>
<proteinExistence type="inferred from homology"/>
<evidence type="ECO:0000313" key="14">
    <source>
        <dbReference type="RefSeq" id="XP_013387564.1"/>
    </source>
</evidence>
<dbReference type="SUPFAM" id="SSF47672">
    <property type="entry name" value="Transferrin receptor-like dimerisation domain"/>
    <property type="match status" value="1"/>
</dbReference>
<evidence type="ECO:0000256" key="9">
    <source>
        <dbReference type="SAM" id="Phobius"/>
    </source>
</evidence>
<evidence type="ECO:0000259" key="11">
    <source>
        <dbReference type="Pfam" id="PF04253"/>
    </source>
</evidence>
<dbReference type="InterPro" id="IPR007365">
    <property type="entry name" value="TFR-like_dimer_dom"/>
</dbReference>
<feature type="domain" description="Peptidase M28" evidence="12">
    <location>
        <begin position="380"/>
        <end position="577"/>
    </location>
</feature>
<dbReference type="Gene3D" id="3.50.30.30">
    <property type="match status" value="1"/>
</dbReference>
<gene>
    <name evidence="14" type="primary">LOC106156715</name>
</gene>
<keyword evidence="9" id="KW-0812">Transmembrane</keyword>
<evidence type="ECO:0000256" key="1">
    <source>
        <dbReference type="ARBA" id="ARBA00001947"/>
    </source>
</evidence>
<keyword evidence="7" id="KW-0482">Metalloprotease</keyword>
<feature type="domain" description="PA" evidence="10">
    <location>
        <begin position="198"/>
        <end position="281"/>
    </location>
</feature>
<comment type="similarity">
    <text evidence="2">Belongs to the peptidase M28 family. M28B subfamily.</text>
</comment>
<dbReference type="CDD" id="cd08022">
    <property type="entry name" value="M28_PSMA_like"/>
    <property type="match status" value="1"/>
</dbReference>
<dbReference type="Gene3D" id="1.20.930.40">
    <property type="entry name" value="Transferrin receptor-like, dimerisation domain"/>
    <property type="match status" value="1"/>
</dbReference>
<name>A0A1S3HR89_LINAN</name>
<keyword evidence="8" id="KW-0325">Glycoprotein</keyword>
<evidence type="ECO:0000256" key="8">
    <source>
        <dbReference type="ARBA" id="ARBA00023180"/>
    </source>
</evidence>
<comment type="cofactor">
    <cofactor evidence="1">
        <name>Zn(2+)</name>
        <dbReference type="ChEBI" id="CHEBI:29105"/>
    </cofactor>
</comment>
<keyword evidence="3" id="KW-0645">Protease</keyword>
<keyword evidence="6" id="KW-0862">Zinc</keyword>
<dbReference type="FunFam" id="3.50.30.30:FF:000045">
    <property type="entry name" value="Predicted protein"/>
    <property type="match status" value="1"/>
</dbReference>
<evidence type="ECO:0000259" key="10">
    <source>
        <dbReference type="Pfam" id="PF02225"/>
    </source>
</evidence>
<dbReference type="SUPFAM" id="SSF52025">
    <property type="entry name" value="PA domain"/>
    <property type="match status" value="1"/>
</dbReference>
<keyword evidence="9" id="KW-0472">Membrane</keyword>
<dbReference type="FunFam" id="3.40.630.10:FF:000089">
    <property type="entry name" value="N-acetylated alpha-linked acidic dipeptidase like 1"/>
    <property type="match status" value="1"/>
</dbReference>
<dbReference type="RefSeq" id="XP_013387564.1">
    <property type="nucleotide sequence ID" value="XM_013532110.1"/>
</dbReference>
<dbReference type="GO" id="GO:0008237">
    <property type="term" value="F:metallopeptidase activity"/>
    <property type="evidence" value="ECO:0007669"/>
    <property type="project" value="UniProtKB-KW"/>
</dbReference>
<dbReference type="InterPro" id="IPR036757">
    <property type="entry name" value="TFR-like_dimer_dom_sf"/>
</dbReference>
<reference evidence="14" key="1">
    <citation type="submission" date="2025-08" db="UniProtKB">
        <authorList>
            <consortium name="RefSeq"/>
        </authorList>
    </citation>
    <scope>IDENTIFICATION</scope>
    <source>
        <tissue evidence="14">Gonads</tissue>
    </source>
</reference>
<keyword evidence="5" id="KW-0378">Hydrolase</keyword>
<keyword evidence="4" id="KW-0479">Metal-binding</keyword>
<evidence type="ECO:0000259" key="12">
    <source>
        <dbReference type="Pfam" id="PF04389"/>
    </source>
</evidence>
<evidence type="ECO:0000256" key="2">
    <source>
        <dbReference type="ARBA" id="ARBA00005634"/>
    </source>
</evidence>
<dbReference type="Proteomes" id="UP000085678">
    <property type="component" value="Unplaced"/>
</dbReference>
<dbReference type="InterPro" id="IPR003137">
    <property type="entry name" value="PA_domain"/>
</dbReference>
<evidence type="ECO:0000256" key="4">
    <source>
        <dbReference type="ARBA" id="ARBA00022723"/>
    </source>
</evidence>
<evidence type="ECO:0000256" key="6">
    <source>
        <dbReference type="ARBA" id="ARBA00022833"/>
    </source>
</evidence>
<dbReference type="Pfam" id="PF04389">
    <property type="entry name" value="Peptidase_M28"/>
    <property type="match status" value="1"/>
</dbReference>
<dbReference type="KEGG" id="lak:106156715"/>
<dbReference type="OMA" id="GEAKNIM"/>
<feature type="transmembrane region" description="Helical" evidence="9">
    <location>
        <begin position="21"/>
        <end position="43"/>
    </location>
</feature>
<evidence type="ECO:0000256" key="5">
    <source>
        <dbReference type="ARBA" id="ARBA00022801"/>
    </source>
</evidence>
<dbReference type="GO" id="GO:0006508">
    <property type="term" value="P:proteolysis"/>
    <property type="evidence" value="ECO:0007669"/>
    <property type="project" value="UniProtKB-KW"/>
</dbReference>
<evidence type="ECO:0000313" key="13">
    <source>
        <dbReference type="Proteomes" id="UP000085678"/>
    </source>
</evidence>
<accession>A0A1S3HR89</accession>
<evidence type="ECO:0000256" key="7">
    <source>
        <dbReference type="ARBA" id="ARBA00023049"/>
    </source>
</evidence>
<dbReference type="PANTHER" id="PTHR10404:SF77">
    <property type="entry name" value="GLUTAMATE CARBOXYPEPTIDASE 2 HOMOLOG"/>
    <property type="match status" value="1"/>
</dbReference>
<dbReference type="GO" id="GO:0004180">
    <property type="term" value="F:carboxypeptidase activity"/>
    <property type="evidence" value="ECO:0007669"/>
    <property type="project" value="TreeGrafter"/>
</dbReference>
<dbReference type="InParanoid" id="A0A1S3HR89"/>
<dbReference type="GO" id="GO:0046872">
    <property type="term" value="F:metal ion binding"/>
    <property type="evidence" value="ECO:0007669"/>
    <property type="project" value="UniProtKB-KW"/>
</dbReference>
<dbReference type="Pfam" id="PF02225">
    <property type="entry name" value="PA"/>
    <property type="match status" value="1"/>
</dbReference>
<keyword evidence="13" id="KW-1185">Reference proteome</keyword>
<dbReference type="STRING" id="7574.A0A1S3HR89"/>